<sequence>MKNTFWPILATILFNVSCSKQAENIENKTTSLKYFGEVALNHGELLLSSYGFSNNIVGQDSLLIYDQGSKLLVLFDLQKKIPIHTIAVNLDGPDFFDPPFQDAEIRNDSLFLLSRNSFNIYNLDGKALMRFRTEDLQTHKISSFVFDFHLTDFQLLEENKVLFSKVPIDVIVTNFQSQEKPKLFFTLNLLTKEISEIPVFSPKESLIDDRTIGYYNDFSFHSMVINHDSIIYSFPFTSKTFIYDMGTKEQTEIEAPFKFAENLREPISAVDNKNTEKWVDYVYSGPKFSAIERDDETGFYVRVVMQNEKLSNGDKKDDRYLMLLNEKLEVIEEIKLKEMVFIEPAVSNGIIYLYLGNPSVEGAYSFVAYEIVK</sequence>
<evidence type="ECO:0000313" key="1">
    <source>
        <dbReference type="EMBL" id="KYG71444.1"/>
    </source>
</evidence>
<gene>
    <name evidence="1" type="ORF">MB14_11770</name>
</gene>
<name>A0A150WYA7_ROSEK</name>
<dbReference type="RefSeq" id="WP_062594175.1">
    <property type="nucleotide sequence ID" value="NZ_LQZQ01000051.1"/>
</dbReference>
<dbReference type="Proteomes" id="UP000075583">
    <property type="component" value="Unassembled WGS sequence"/>
</dbReference>
<proteinExistence type="predicted"/>
<organism evidence="1 2">
    <name type="scientific">Roseivirga ehrenbergii (strain DSM 102268 / JCM 13514 / KCTC 12282 / NCIMB 14502 / KMM 6017)</name>
    <dbReference type="NCBI Taxonomy" id="279360"/>
    <lineage>
        <taxon>Bacteria</taxon>
        <taxon>Pseudomonadati</taxon>
        <taxon>Bacteroidota</taxon>
        <taxon>Cytophagia</taxon>
        <taxon>Cytophagales</taxon>
        <taxon>Roseivirgaceae</taxon>
        <taxon>Roseivirga</taxon>
    </lineage>
</organism>
<accession>A0A150WYA7</accession>
<dbReference type="OrthoDB" id="982905at2"/>
<comment type="caution">
    <text evidence="1">The sequence shown here is derived from an EMBL/GenBank/DDBJ whole genome shotgun (WGS) entry which is preliminary data.</text>
</comment>
<evidence type="ECO:0000313" key="2">
    <source>
        <dbReference type="Proteomes" id="UP000075583"/>
    </source>
</evidence>
<reference evidence="1" key="1">
    <citation type="submission" date="2016-01" db="EMBL/GenBank/DDBJ databases">
        <title>Genome sequencing of Roseivirga ehrenbergii KMM 6017.</title>
        <authorList>
            <person name="Selvaratnam C."/>
            <person name="Thevarajoo S."/>
            <person name="Goh K.M."/>
            <person name="Ee R."/>
            <person name="Chan K.-G."/>
            <person name="Chong C.S."/>
        </authorList>
    </citation>
    <scope>NUCLEOTIDE SEQUENCE [LARGE SCALE GENOMIC DNA]</scope>
    <source>
        <strain evidence="1">KMM 6017</strain>
    </source>
</reference>
<evidence type="ECO:0008006" key="3">
    <source>
        <dbReference type="Google" id="ProtNLM"/>
    </source>
</evidence>
<dbReference type="AlphaFoldDB" id="A0A150WYA7"/>
<dbReference type="EMBL" id="LQZQ01000051">
    <property type="protein sequence ID" value="KYG71444.1"/>
    <property type="molecule type" value="Genomic_DNA"/>
</dbReference>
<protein>
    <recommendedName>
        <fullName evidence="3">DUF4221 domain-containing protein</fullName>
    </recommendedName>
</protein>
<keyword evidence="2" id="KW-1185">Reference proteome</keyword>